<accession>A0AAE2ZLG5</accession>
<dbReference type="SMART" id="SM00421">
    <property type="entry name" value="HTH_LUXR"/>
    <property type="match status" value="1"/>
</dbReference>
<evidence type="ECO:0000313" key="5">
    <source>
        <dbReference type="EMBL" id="MBW8638411.1"/>
    </source>
</evidence>
<dbReference type="PANTHER" id="PTHR44688">
    <property type="entry name" value="DNA-BINDING TRANSCRIPTIONAL ACTIVATOR DEVR_DOSR"/>
    <property type="match status" value="1"/>
</dbReference>
<dbReference type="InterPro" id="IPR016032">
    <property type="entry name" value="Sig_transdc_resp-reg_C-effctor"/>
</dbReference>
<dbReference type="PANTHER" id="PTHR44688:SF16">
    <property type="entry name" value="DNA-BINDING TRANSCRIPTIONAL ACTIVATOR DEVR_DOSR"/>
    <property type="match status" value="1"/>
</dbReference>
<evidence type="ECO:0000256" key="1">
    <source>
        <dbReference type="ARBA" id="ARBA00023015"/>
    </source>
</evidence>
<dbReference type="RefSeq" id="WP_220229036.1">
    <property type="nucleotide sequence ID" value="NZ_JAICBX010000002.1"/>
</dbReference>
<evidence type="ECO:0000256" key="3">
    <source>
        <dbReference type="ARBA" id="ARBA00023163"/>
    </source>
</evidence>
<dbReference type="CDD" id="cd06170">
    <property type="entry name" value="LuxR_C_like"/>
    <property type="match status" value="1"/>
</dbReference>
<dbReference type="SUPFAM" id="SSF46894">
    <property type="entry name" value="C-terminal effector domain of the bipartite response regulators"/>
    <property type="match status" value="1"/>
</dbReference>
<dbReference type="InterPro" id="IPR000792">
    <property type="entry name" value="Tscrpt_reg_LuxR_C"/>
</dbReference>
<protein>
    <submittedName>
        <fullName evidence="5">Helix-turn-helix transcriptional regulator</fullName>
    </submittedName>
</protein>
<dbReference type="AlphaFoldDB" id="A0AAE2ZLG5"/>
<dbReference type="InterPro" id="IPR036388">
    <property type="entry name" value="WH-like_DNA-bd_sf"/>
</dbReference>
<organism evidence="5 6">
    <name type="scientific">Flavimaribacter sediminis</name>
    <dbReference type="NCBI Taxonomy" id="2865987"/>
    <lineage>
        <taxon>Bacteria</taxon>
        <taxon>Pseudomonadati</taxon>
        <taxon>Pseudomonadota</taxon>
        <taxon>Alphaproteobacteria</taxon>
        <taxon>Hyphomicrobiales</taxon>
        <taxon>Rhizobiaceae</taxon>
        <taxon>Flavimaribacter</taxon>
    </lineage>
</organism>
<keyword evidence="2" id="KW-0238">DNA-binding</keyword>
<dbReference type="GO" id="GO:0003677">
    <property type="term" value="F:DNA binding"/>
    <property type="evidence" value="ECO:0007669"/>
    <property type="project" value="UniProtKB-KW"/>
</dbReference>
<dbReference type="Proteomes" id="UP001196509">
    <property type="component" value="Unassembled WGS sequence"/>
</dbReference>
<dbReference type="Pfam" id="PF00196">
    <property type="entry name" value="GerE"/>
    <property type="match status" value="1"/>
</dbReference>
<dbReference type="GO" id="GO:0006355">
    <property type="term" value="P:regulation of DNA-templated transcription"/>
    <property type="evidence" value="ECO:0007669"/>
    <property type="project" value="InterPro"/>
</dbReference>
<dbReference type="PRINTS" id="PR00038">
    <property type="entry name" value="HTHLUXR"/>
</dbReference>
<keyword evidence="1" id="KW-0805">Transcription regulation</keyword>
<dbReference type="EMBL" id="JAICBX010000002">
    <property type="protein sequence ID" value="MBW8638411.1"/>
    <property type="molecule type" value="Genomic_DNA"/>
</dbReference>
<feature type="domain" description="HTH luxR-type" evidence="4">
    <location>
        <begin position="192"/>
        <end position="256"/>
    </location>
</feature>
<evidence type="ECO:0000256" key="2">
    <source>
        <dbReference type="ARBA" id="ARBA00023125"/>
    </source>
</evidence>
<keyword evidence="3" id="KW-0804">Transcription</keyword>
<name>A0AAE2ZLG5_9HYPH</name>
<keyword evidence="6" id="KW-1185">Reference proteome</keyword>
<dbReference type="SUPFAM" id="SSF55781">
    <property type="entry name" value="GAF domain-like"/>
    <property type="match status" value="1"/>
</dbReference>
<dbReference type="PROSITE" id="PS50043">
    <property type="entry name" value="HTH_LUXR_2"/>
    <property type="match status" value="1"/>
</dbReference>
<proteinExistence type="predicted"/>
<evidence type="ECO:0000313" key="6">
    <source>
        <dbReference type="Proteomes" id="UP001196509"/>
    </source>
</evidence>
<dbReference type="Gene3D" id="1.10.10.10">
    <property type="entry name" value="Winged helix-like DNA-binding domain superfamily/Winged helix DNA-binding domain"/>
    <property type="match status" value="1"/>
</dbReference>
<evidence type="ECO:0000259" key="4">
    <source>
        <dbReference type="PROSITE" id="PS50043"/>
    </source>
</evidence>
<reference evidence="5" key="1">
    <citation type="submission" date="2021-08" db="EMBL/GenBank/DDBJ databases">
        <title>Hoeflea bacterium WL0058 sp. nov., isolated from the sediment.</title>
        <authorList>
            <person name="Wang L."/>
            <person name="Zhang D."/>
        </authorList>
    </citation>
    <scope>NUCLEOTIDE SEQUENCE</scope>
    <source>
        <strain evidence="5">WL0058</strain>
    </source>
</reference>
<comment type="caution">
    <text evidence="5">The sequence shown here is derived from an EMBL/GenBank/DDBJ whole genome shotgun (WGS) entry which is preliminary data.</text>
</comment>
<sequence>MVSLSARESGIVFKIMGELASDHDPTELRRQVGPLIMDLLKAQYLASYVWDENSSIFGNRIALNMSDDNLTSYEDYYQFHDPITPRLQRRRRTTSVNEVMSRRAFERSEFFNDFLKRDGLCFGINYYAYSGDTNIGDLRIWRGFGREDFQSRDIEILDLIGPAFTNAMRLALARQADRDGPSREIMLNAIERASRACGLTDREKQIAAALASGRTDQQIADLCFISVSTVRTHVKNIYRKFGVGSRTQLIHRITLQ</sequence>
<gene>
    <name evidence="5" type="ORF">K1W69_14535</name>
</gene>